<evidence type="ECO:0000313" key="2">
    <source>
        <dbReference type="Proteomes" id="UP001165287"/>
    </source>
</evidence>
<keyword evidence="2" id="KW-1185">Reference proteome</keyword>
<evidence type="ECO:0000313" key="1">
    <source>
        <dbReference type="EMBL" id="MBZ5750006.1"/>
    </source>
</evidence>
<protein>
    <recommendedName>
        <fullName evidence="3">Preprotein translocase subunit SecA</fullName>
    </recommendedName>
</protein>
<dbReference type="RefSeq" id="WP_224138003.1">
    <property type="nucleotide sequence ID" value="NZ_JAIQUM010000010.1"/>
</dbReference>
<dbReference type="Proteomes" id="UP001165287">
    <property type="component" value="Unassembled WGS sequence"/>
</dbReference>
<evidence type="ECO:0008006" key="3">
    <source>
        <dbReference type="Google" id="ProtNLM"/>
    </source>
</evidence>
<accession>A0ABS7UNX1</accession>
<sequence>MITVHFFENNSLVLSQLLKQVPSVDDNVKIKGRKGKVLSTKQIEENKVYVHVIFEQVVKKQVLSNDSKKKKR</sequence>
<proteinExistence type="predicted"/>
<reference evidence="1" key="1">
    <citation type="submission" date="2024-05" db="EMBL/GenBank/DDBJ databases">
        <title>Metabacillus sp. nov., isolated from the rhizosphere soil of tomato plants.</title>
        <authorList>
            <person name="Ma R."/>
        </authorList>
    </citation>
    <scope>NUCLEOTIDE SEQUENCE</scope>
    <source>
        <strain evidence="1">DBTR6</strain>
    </source>
</reference>
<gene>
    <name evidence="1" type="ORF">K9V48_07055</name>
</gene>
<organism evidence="1 2">
    <name type="scientific">Metabacillus rhizolycopersici</name>
    <dbReference type="NCBI Taxonomy" id="2875709"/>
    <lineage>
        <taxon>Bacteria</taxon>
        <taxon>Bacillati</taxon>
        <taxon>Bacillota</taxon>
        <taxon>Bacilli</taxon>
        <taxon>Bacillales</taxon>
        <taxon>Bacillaceae</taxon>
        <taxon>Metabacillus</taxon>
    </lineage>
</organism>
<comment type="caution">
    <text evidence="1">The sequence shown here is derived from an EMBL/GenBank/DDBJ whole genome shotgun (WGS) entry which is preliminary data.</text>
</comment>
<dbReference type="EMBL" id="JAIQUM010000010">
    <property type="protein sequence ID" value="MBZ5750006.1"/>
    <property type="molecule type" value="Genomic_DNA"/>
</dbReference>
<name>A0ABS7UNX1_9BACI</name>